<organism evidence="4 5">
    <name type="scientific">Luteolibacter yonseiensis</name>
    <dbReference type="NCBI Taxonomy" id="1144680"/>
    <lineage>
        <taxon>Bacteria</taxon>
        <taxon>Pseudomonadati</taxon>
        <taxon>Verrucomicrobiota</taxon>
        <taxon>Verrucomicrobiia</taxon>
        <taxon>Verrucomicrobiales</taxon>
        <taxon>Verrucomicrobiaceae</taxon>
        <taxon>Luteolibacter</taxon>
    </lineage>
</organism>
<dbReference type="NCBIfam" id="TIGR02601">
    <property type="entry name" value="autotrns_rpt"/>
    <property type="match status" value="8"/>
</dbReference>
<keyword evidence="1 3" id="KW-0732">Signal</keyword>
<feature type="compositionally biased region" description="Polar residues" evidence="2">
    <location>
        <begin position="1334"/>
        <end position="1344"/>
    </location>
</feature>
<gene>
    <name evidence="4" type="ORF">JIN84_02720</name>
</gene>
<proteinExistence type="predicted"/>
<dbReference type="PANTHER" id="PTHR35037">
    <property type="entry name" value="C-TERMINAL REGION OF AIDA-LIKE PROTEIN"/>
    <property type="match status" value="1"/>
</dbReference>
<dbReference type="PANTHER" id="PTHR35037:SF3">
    <property type="entry name" value="C-TERMINAL REGION OF AIDA-LIKE PROTEIN"/>
    <property type="match status" value="1"/>
</dbReference>
<sequence>MKPKNSPSRFIPAASSLAGTLALCLFANASAATFVWTGAGASTNLNVATNWSPNGVPASAAGNIGQFDGTAAGNLLLGTSGPSAGTNPWSVQVTAGQDSSLTIDPPSSTTNFVRLYDITIDAGAFETSGAAFSLGNGGGTPWVYLGNATAPYTNNSFTNNSAATALIQSDIRFGNGSSSSRILTFNGTGNWNVTAPLGINVTNVTGSLGIVKSGAGALTLAATNTFSDGLVLNEGTLNVNSATALGAAASTFTIAGAVTLDNTSGSAKTISNNNPQVWNSDFTFGTEAGTTLNDLGLGNGAVSLGTAAGTSRTVTTRGSAVLSVGGVVADGTTVTRIIKEGAGGLKFDGNNTYSGGTTLAAGFLHIGNNSALGAGSVTVTGGGFVPRIQGRTIANPISLAAEFIIGQPLVGNQMNFSGTIDLGGVNRTVTVADTTQALDSTISGVISNGGLTKSGGGTLILSAANTFAGPTTVSQGTLTLNNPTPLDSSSSVTINGTGAKLILSGSGTLAQPVTLTQGTIDGNGSINTLTVADGIANTVAAGNGQQSALSVGTLTFQGAASLNLTKDGPFGGQQLYVTDLATSSSADVVVTVASSTGVWQDNVDYSLIEFTNYPSAPDASHFTLVPPVGLNPSQQASLVRTETGLVLRITTNAILWTGSTNSNWLVGGPTNWLKNDEAIAYSDTEAVLFDDTSGVFGVNITGSVGPLAAIFTNDFNDYTVTSTGAVGIASGSLTKNGFAKVTIANTNSYTGATVITGGTLEVSGSIASSSTLAVANNAKLVFDLAGPSNVYSSPITGGGAVVKNGNGSLTLSGASTVTGGFTLNAGTLNINSPSALGGGSGVVEINGGILDNTSGGAIATTSNKPQAWNGDFNFTGTGNLDMGTGNVTLGGGGDRIVTVGGAGDILTVGEIKSGTQGLTLTGGGTLVATSIGSFGDASKIGGTLTVNGGTTLQINRSNGNSLTTTGDFVAAGLAGTGTITSGATATERSLQINNAVDNTFGGTIADGSTAALALNKQGVGTLTLTGTSSYTGPTVVGGGIINVRSNNALGNSRVRILAQGAGLQLQGGISLPATVTYLTSNDGTGVGGTGYAIANVSGDNTINGVITMTSGAGGTRIQSDSGSLTLAGNITNDQARTLTLHGVSTGANTVSGVIINGTGVNSLTKAGSGLWILTGSNTYTGVTTISEGTLQLGNGTTDGTIAMSSSVVNNASLVYNWAASHTAGYVISGTGSVTKNGAGTATLTGVNTYTGTTTVNAGELAVTGNSIADTGTVVINAGKVNLTGSETVDKLFFGGVQQPAGTYTAAGDGIHFSGAGSLIVTTGSGGPSGFGTWASNNGATGQSPSDDHDNDGVPNGVEFFVGATGSGFTALPSVVSNAGVRTITWPKSAAFTGAYEVQVSSDLGSWTSAPGGSVVDNGTSVVFTFPSGPSVRFARLVVKPS</sequence>
<dbReference type="InterPro" id="IPR051551">
    <property type="entry name" value="Autotransporter_adhesion"/>
</dbReference>
<evidence type="ECO:0000256" key="3">
    <source>
        <dbReference type="SAM" id="SignalP"/>
    </source>
</evidence>
<keyword evidence="5" id="KW-1185">Reference proteome</keyword>
<accession>A0A934R3A5</accession>
<comment type="caution">
    <text evidence="4">The sequence shown here is derived from an EMBL/GenBank/DDBJ whole genome shotgun (WGS) entry which is preliminary data.</text>
</comment>
<dbReference type="Proteomes" id="UP000600139">
    <property type="component" value="Unassembled WGS sequence"/>
</dbReference>
<dbReference type="Pfam" id="PF12951">
    <property type="entry name" value="PATR"/>
    <property type="match status" value="8"/>
</dbReference>
<feature type="signal peptide" evidence="3">
    <location>
        <begin position="1"/>
        <end position="31"/>
    </location>
</feature>
<evidence type="ECO:0000256" key="1">
    <source>
        <dbReference type="ARBA" id="ARBA00022729"/>
    </source>
</evidence>
<evidence type="ECO:0000256" key="2">
    <source>
        <dbReference type="SAM" id="MobiDB-lite"/>
    </source>
</evidence>
<dbReference type="InterPro" id="IPR011050">
    <property type="entry name" value="Pectin_lyase_fold/virulence"/>
</dbReference>
<dbReference type="SUPFAM" id="SSF51126">
    <property type="entry name" value="Pectin lyase-like"/>
    <property type="match status" value="3"/>
</dbReference>
<reference evidence="4" key="1">
    <citation type="submission" date="2021-01" db="EMBL/GenBank/DDBJ databases">
        <title>Modified the classification status of verrucomicrobia.</title>
        <authorList>
            <person name="Feng X."/>
        </authorList>
    </citation>
    <scope>NUCLEOTIDE SEQUENCE</scope>
    <source>
        <strain evidence="4">JCM 18052</strain>
    </source>
</reference>
<evidence type="ECO:0000313" key="4">
    <source>
        <dbReference type="EMBL" id="MBK1814510.1"/>
    </source>
</evidence>
<dbReference type="InterPro" id="IPR012332">
    <property type="entry name" value="Autotransporter_pectin_lyase_C"/>
</dbReference>
<feature type="region of interest" description="Disordered" evidence="2">
    <location>
        <begin position="1334"/>
        <end position="1354"/>
    </location>
</feature>
<evidence type="ECO:0000313" key="5">
    <source>
        <dbReference type="Proteomes" id="UP000600139"/>
    </source>
</evidence>
<feature type="chain" id="PRO_5037357713" evidence="3">
    <location>
        <begin position="32"/>
        <end position="1441"/>
    </location>
</feature>
<dbReference type="RefSeq" id="WP_200349471.1">
    <property type="nucleotide sequence ID" value="NZ_BAABHZ010000010.1"/>
</dbReference>
<name>A0A934R3A5_9BACT</name>
<dbReference type="Gene3D" id="2.160.20.20">
    <property type="match status" value="2"/>
</dbReference>
<dbReference type="EMBL" id="JAENIK010000004">
    <property type="protein sequence ID" value="MBK1814510.1"/>
    <property type="molecule type" value="Genomic_DNA"/>
</dbReference>
<protein>
    <submittedName>
        <fullName evidence="4">Autotransporter-associated beta strand repeat-containing protein</fullName>
    </submittedName>
</protein>
<dbReference type="InterPro" id="IPR013425">
    <property type="entry name" value="Autotrns_rpt"/>
</dbReference>